<keyword evidence="1" id="KW-0812">Transmembrane</keyword>
<dbReference type="EMBL" id="CABWLR010000001">
    <property type="protein sequence ID" value="VXA91571.1"/>
    <property type="molecule type" value="Genomic_DNA"/>
</dbReference>
<sequence length="65" mass="7399">MNNNNLLQKIGIAIIIVALLIRIGRRFVDGELAEILSYSHYLTLLGAVVWLTGFFIKRNNDKKLN</sequence>
<dbReference type="AlphaFoldDB" id="A0A653LIY4"/>
<dbReference type="Proteomes" id="UP000430202">
    <property type="component" value="Unassembled WGS sequence"/>
</dbReference>
<name>A0A653LIY4_9FLAO</name>
<organism evidence="2 3">
    <name type="scientific">Maribacter litoralis</name>
    <dbReference type="NCBI Taxonomy" id="2059726"/>
    <lineage>
        <taxon>Bacteria</taxon>
        <taxon>Pseudomonadati</taxon>
        <taxon>Bacteroidota</taxon>
        <taxon>Flavobacteriia</taxon>
        <taxon>Flavobacteriales</taxon>
        <taxon>Flavobacteriaceae</taxon>
        <taxon>Maribacter</taxon>
    </lineage>
</organism>
<keyword evidence="1" id="KW-0472">Membrane</keyword>
<protein>
    <submittedName>
        <fullName evidence="2">Uncharacterized protein</fullName>
    </submittedName>
</protein>
<evidence type="ECO:0000313" key="2">
    <source>
        <dbReference type="EMBL" id="VXA91571.1"/>
    </source>
</evidence>
<reference evidence="2 3" key="1">
    <citation type="submission" date="2019-10" db="EMBL/GenBank/DDBJ databases">
        <authorList>
            <person name="Karimi E."/>
        </authorList>
    </citation>
    <scope>NUCLEOTIDE SEQUENCE [LARGE SCALE GENOMIC DNA]</scope>
    <source>
        <strain evidence="2">Maribacter sp. 151</strain>
    </source>
</reference>
<keyword evidence="3" id="KW-1185">Reference proteome</keyword>
<proteinExistence type="predicted"/>
<evidence type="ECO:0000256" key="1">
    <source>
        <dbReference type="SAM" id="Phobius"/>
    </source>
</evidence>
<gene>
    <name evidence="2" type="ORF">MARI151_10005</name>
</gene>
<evidence type="ECO:0000313" key="3">
    <source>
        <dbReference type="Proteomes" id="UP000430202"/>
    </source>
</evidence>
<feature type="transmembrane region" description="Helical" evidence="1">
    <location>
        <begin position="35"/>
        <end position="56"/>
    </location>
</feature>
<accession>A0A653LIY4</accession>
<feature type="transmembrane region" description="Helical" evidence="1">
    <location>
        <begin position="6"/>
        <end position="23"/>
    </location>
</feature>
<keyword evidence="1" id="KW-1133">Transmembrane helix</keyword>